<dbReference type="RefSeq" id="WP_160802324.1">
    <property type="nucleotide sequence ID" value="NZ_WUUL01000010.1"/>
</dbReference>
<dbReference type="GO" id="GO:0015074">
    <property type="term" value="P:DNA integration"/>
    <property type="evidence" value="ECO:0007669"/>
    <property type="project" value="InterPro"/>
</dbReference>
<comment type="caution">
    <text evidence="3">The sequence shown here is derived from an EMBL/GenBank/DDBJ whole genome shotgun (WGS) entry which is preliminary data.</text>
</comment>
<reference evidence="3 4" key="1">
    <citation type="submission" date="2019-12" db="EMBL/GenBank/DDBJ databases">
        <title>Whole-genome analyses of novel actinobacteria.</title>
        <authorList>
            <person name="Sahin N."/>
            <person name="Saygin H."/>
        </authorList>
    </citation>
    <scope>NUCLEOTIDE SEQUENCE [LARGE SCALE GENOMIC DNA]</scope>
    <source>
        <strain evidence="3 4">KC615</strain>
    </source>
</reference>
<dbReference type="GO" id="GO:0003677">
    <property type="term" value="F:DNA binding"/>
    <property type="evidence" value="ECO:0007669"/>
    <property type="project" value="InterPro"/>
</dbReference>
<evidence type="ECO:0000313" key="3">
    <source>
        <dbReference type="EMBL" id="MXQ54973.1"/>
    </source>
</evidence>
<dbReference type="PANTHER" id="PTHR30349">
    <property type="entry name" value="PHAGE INTEGRASE-RELATED"/>
    <property type="match status" value="1"/>
</dbReference>
<organism evidence="3 4">
    <name type="scientific">Shimazuella alba</name>
    <dbReference type="NCBI Taxonomy" id="2690964"/>
    <lineage>
        <taxon>Bacteria</taxon>
        <taxon>Bacillati</taxon>
        <taxon>Bacillota</taxon>
        <taxon>Bacilli</taxon>
        <taxon>Bacillales</taxon>
        <taxon>Thermoactinomycetaceae</taxon>
        <taxon>Shimazuella</taxon>
    </lineage>
</organism>
<keyword evidence="1" id="KW-0233">DNA recombination</keyword>
<dbReference type="CDD" id="cd01189">
    <property type="entry name" value="INT_ICEBs1_C_like"/>
    <property type="match status" value="1"/>
</dbReference>
<gene>
    <name evidence="3" type="ORF">GSM42_14855</name>
</gene>
<evidence type="ECO:0000259" key="2">
    <source>
        <dbReference type="PROSITE" id="PS51898"/>
    </source>
</evidence>
<dbReference type="Gene3D" id="1.10.443.10">
    <property type="entry name" value="Intergrase catalytic core"/>
    <property type="match status" value="1"/>
</dbReference>
<dbReference type="Proteomes" id="UP000430692">
    <property type="component" value="Unassembled WGS sequence"/>
</dbReference>
<dbReference type="GO" id="GO:0006310">
    <property type="term" value="P:DNA recombination"/>
    <property type="evidence" value="ECO:0007669"/>
    <property type="project" value="UniProtKB-KW"/>
</dbReference>
<sequence>MKPPRIPKRKVEVWSLETANLFLTLVEKRRFFIAYVLGIYTGMRKGEILGLRWKDCDLEEGKISNQQTLAKARGKLTFQEPKTSGSERTITLPHYATSCLEKHKIAQAQLKLKLGSAYQDNDLVVCSAIGNPIDTSDINKDMAYVIKKHNLPKISFHGLRHTHATMLLSIGENAKVVSERLGHANIGITLNTYSHVLPNMQKSLAENFDTAMKKNSPKTI</sequence>
<dbReference type="AlphaFoldDB" id="A0A6I4VVJ5"/>
<dbReference type="Pfam" id="PF00589">
    <property type="entry name" value="Phage_integrase"/>
    <property type="match status" value="1"/>
</dbReference>
<dbReference type="InterPro" id="IPR011010">
    <property type="entry name" value="DNA_brk_join_enz"/>
</dbReference>
<dbReference type="InterPro" id="IPR013762">
    <property type="entry name" value="Integrase-like_cat_sf"/>
</dbReference>
<dbReference type="PANTHER" id="PTHR30349:SF64">
    <property type="entry name" value="PROPHAGE INTEGRASE INTD-RELATED"/>
    <property type="match status" value="1"/>
</dbReference>
<dbReference type="EMBL" id="WUUL01000010">
    <property type="protein sequence ID" value="MXQ54973.1"/>
    <property type="molecule type" value="Genomic_DNA"/>
</dbReference>
<feature type="domain" description="Tyr recombinase" evidence="2">
    <location>
        <begin position="9"/>
        <end position="206"/>
    </location>
</feature>
<dbReference type="PROSITE" id="PS51898">
    <property type="entry name" value="TYR_RECOMBINASE"/>
    <property type="match status" value="1"/>
</dbReference>
<accession>A0A6I4VVJ5</accession>
<evidence type="ECO:0000313" key="4">
    <source>
        <dbReference type="Proteomes" id="UP000430692"/>
    </source>
</evidence>
<dbReference type="SUPFAM" id="SSF56349">
    <property type="entry name" value="DNA breaking-rejoining enzymes"/>
    <property type="match status" value="1"/>
</dbReference>
<dbReference type="InterPro" id="IPR050090">
    <property type="entry name" value="Tyrosine_recombinase_XerCD"/>
</dbReference>
<evidence type="ECO:0000256" key="1">
    <source>
        <dbReference type="ARBA" id="ARBA00023172"/>
    </source>
</evidence>
<proteinExistence type="predicted"/>
<name>A0A6I4VVJ5_9BACL</name>
<dbReference type="InterPro" id="IPR002104">
    <property type="entry name" value="Integrase_catalytic"/>
</dbReference>
<protein>
    <submittedName>
        <fullName evidence="3">Tyrosine-type recombinase/integrase</fullName>
    </submittedName>
</protein>
<keyword evidence="4" id="KW-1185">Reference proteome</keyword>